<dbReference type="PROSITE" id="PS00491">
    <property type="entry name" value="PROLINE_PEPTIDASE"/>
    <property type="match status" value="1"/>
</dbReference>
<keyword evidence="8" id="KW-0031">Aminopeptidase</keyword>
<evidence type="ECO:0000313" key="9">
    <source>
        <dbReference type="Proteomes" id="UP000287502"/>
    </source>
</evidence>
<dbReference type="InterPro" id="IPR000994">
    <property type="entry name" value="Pept_M24"/>
</dbReference>
<dbReference type="PANTHER" id="PTHR46112:SF3">
    <property type="entry name" value="AMINOPEPTIDASE YPDF"/>
    <property type="match status" value="1"/>
</dbReference>
<reference evidence="8 9" key="1">
    <citation type="submission" date="2019-01" db="EMBL/GenBank/DDBJ databases">
        <title>Geovibrio thiophilus DSM 11263, complete genome.</title>
        <authorList>
            <person name="Spring S."/>
            <person name="Bunk B."/>
            <person name="Sproer C."/>
        </authorList>
    </citation>
    <scope>NUCLEOTIDE SEQUENCE [LARGE SCALE GENOMIC DNA]</scope>
    <source>
        <strain evidence="8 9">DSM 11263</strain>
    </source>
</reference>
<dbReference type="InterPro" id="IPR000587">
    <property type="entry name" value="Creatinase_N"/>
</dbReference>
<evidence type="ECO:0000256" key="5">
    <source>
        <dbReference type="RuleBase" id="RU000590"/>
    </source>
</evidence>
<feature type="domain" description="Creatinase N-terminal" evidence="7">
    <location>
        <begin position="3"/>
        <end position="124"/>
    </location>
</feature>
<dbReference type="SUPFAM" id="SSF55920">
    <property type="entry name" value="Creatinase/aminopeptidase"/>
    <property type="match status" value="1"/>
</dbReference>
<evidence type="ECO:0000259" key="7">
    <source>
        <dbReference type="Pfam" id="PF01321"/>
    </source>
</evidence>
<evidence type="ECO:0000256" key="3">
    <source>
        <dbReference type="ARBA" id="ARBA00022801"/>
    </source>
</evidence>
<feature type="domain" description="Peptidase M24" evidence="6">
    <location>
        <begin position="132"/>
        <end position="332"/>
    </location>
</feature>
<dbReference type="Pfam" id="PF00557">
    <property type="entry name" value="Peptidase_M24"/>
    <property type="match status" value="1"/>
</dbReference>
<keyword evidence="2 5" id="KW-0479">Metal-binding</keyword>
<dbReference type="InterPro" id="IPR050659">
    <property type="entry name" value="Peptidase_M24B"/>
</dbReference>
<dbReference type="InterPro" id="IPR001131">
    <property type="entry name" value="Peptidase_M24B_aminopep-P_CS"/>
</dbReference>
<keyword evidence="4" id="KW-0482">Metalloprotease</keyword>
<dbReference type="Pfam" id="PF01321">
    <property type="entry name" value="Creatinase_N"/>
    <property type="match status" value="1"/>
</dbReference>
<sequence>MKRIERLLGLMKQSGVNNLLLTDPADIFYLSGFTGSTAYLFASSEKTVFFTDGRYAEQIKTEISRDIKTVIVKTYGTSLCELAKQAGQLTVSPKCPLNLYCMMEDSAEELLIDSKDLVSLMRSVKDKEEIELISHSFRVAGEAFKESLGQWRYGMTETEWAAVLEYNMRKRGAKDRSFETIIASGERSALPHGNADMRVISAGDPVTVDYGCKFHYCSDITRVVYDGSDPFVLEIADIVRGAMDAAKAVIRPGAVCSDVDKAARDFIEKKGYGVFFNHGLGHGVGIDVHEAPSFNFRDETVLVQGMVLTVEPGIYLPGRFGVRLEDTVAVSENSCVNLTAVLEDYVYKIHQR</sequence>
<gene>
    <name evidence="8" type="ORF">EP073_12925</name>
</gene>
<accession>A0A3R5V0L4</accession>
<dbReference type="EMBL" id="CP035108">
    <property type="protein sequence ID" value="QAR34276.1"/>
    <property type="molecule type" value="Genomic_DNA"/>
</dbReference>
<dbReference type="Gene3D" id="3.40.350.10">
    <property type="entry name" value="Creatinase/prolidase N-terminal domain"/>
    <property type="match status" value="1"/>
</dbReference>
<dbReference type="CDD" id="cd01092">
    <property type="entry name" value="APP-like"/>
    <property type="match status" value="1"/>
</dbReference>
<dbReference type="RefSeq" id="WP_128467581.1">
    <property type="nucleotide sequence ID" value="NZ_CP035108.1"/>
</dbReference>
<evidence type="ECO:0000256" key="1">
    <source>
        <dbReference type="ARBA" id="ARBA00022670"/>
    </source>
</evidence>
<organism evidence="8 9">
    <name type="scientific">Geovibrio thiophilus</name>
    <dbReference type="NCBI Taxonomy" id="139438"/>
    <lineage>
        <taxon>Bacteria</taxon>
        <taxon>Pseudomonadati</taxon>
        <taxon>Deferribacterota</taxon>
        <taxon>Deferribacteres</taxon>
        <taxon>Deferribacterales</taxon>
        <taxon>Geovibrionaceae</taxon>
        <taxon>Geovibrio</taxon>
    </lineage>
</organism>
<evidence type="ECO:0000259" key="6">
    <source>
        <dbReference type="Pfam" id="PF00557"/>
    </source>
</evidence>
<dbReference type="GO" id="GO:0004177">
    <property type="term" value="F:aminopeptidase activity"/>
    <property type="evidence" value="ECO:0007669"/>
    <property type="project" value="UniProtKB-KW"/>
</dbReference>
<protein>
    <submittedName>
        <fullName evidence="8">Aminopeptidase P family protein</fullName>
    </submittedName>
</protein>
<keyword evidence="9" id="KW-1185">Reference proteome</keyword>
<dbReference type="Gene3D" id="3.90.230.10">
    <property type="entry name" value="Creatinase/methionine aminopeptidase superfamily"/>
    <property type="match status" value="1"/>
</dbReference>
<dbReference type="OrthoDB" id="9806388at2"/>
<evidence type="ECO:0000256" key="2">
    <source>
        <dbReference type="ARBA" id="ARBA00022723"/>
    </source>
</evidence>
<comment type="similarity">
    <text evidence="5">Belongs to the peptidase M24B family.</text>
</comment>
<dbReference type="Proteomes" id="UP000287502">
    <property type="component" value="Chromosome"/>
</dbReference>
<keyword evidence="1" id="KW-0645">Protease</keyword>
<dbReference type="GO" id="GO:0006508">
    <property type="term" value="P:proteolysis"/>
    <property type="evidence" value="ECO:0007669"/>
    <property type="project" value="UniProtKB-KW"/>
</dbReference>
<dbReference type="GO" id="GO:0008237">
    <property type="term" value="F:metallopeptidase activity"/>
    <property type="evidence" value="ECO:0007669"/>
    <property type="project" value="UniProtKB-KW"/>
</dbReference>
<dbReference type="KEGG" id="gtl:EP073_12925"/>
<dbReference type="GO" id="GO:0046872">
    <property type="term" value="F:metal ion binding"/>
    <property type="evidence" value="ECO:0007669"/>
    <property type="project" value="UniProtKB-KW"/>
</dbReference>
<evidence type="ECO:0000256" key="4">
    <source>
        <dbReference type="ARBA" id="ARBA00023049"/>
    </source>
</evidence>
<dbReference type="InterPro" id="IPR029149">
    <property type="entry name" value="Creatin/AminoP/Spt16_N"/>
</dbReference>
<dbReference type="PANTHER" id="PTHR46112">
    <property type="entry name" value="AMINOPEPTIDASE"/>
    <property type="match status" value="1"/>
</dbReference>
<dbReference type="AlphaFoldDB" id="A0A3R5V0L4"/>
<keyword evidence="3" id="KW-0378">Hydrolase</keyword>
<dbReference type="InterPro" id="IPR036005">
    <property type="entry name" value="Creatinase/aminopeptidase-like"/>
</dbReference>
<evidence type="ECO:0000313" key="8">
    <source>
        <dbReference type="EMBL" id="QAR34276.1"/>
    </source>
</evidence>
<proteinExistence type="inferred from homology"/>
<name>A0A3R5V0L4_9BACT</name>
<dbReference type="SUPFAM" id="SSF53092">
    <property type="entry name" value="Creatinase/prolidase N-terminal domain"/>
    <property type="match status" value="1"/>
</dbReference>